<evidence type="ECO:0000256" key="2">
    <source>
        <dbReference type="ARBA" id="ARBA00022448"/>
    </source>
</evidence>
<dbReference type="PANTHER" id="PTHR11537:SF105">
    <property type="entry name" value="POTASSIUM VOLTAGE-GATED CHANNEL PROTEIN SHAL"/>
    <property type="match status" value="1"/>
</dbReference>
<comment type="caution">
    <text evidence="11">The sequence shown here is derived from an EMBL/GenBank/DDBJ whole genome shotgun (WGS) entry which is preliminary data.</text>
</comment>
<sequence>MWYAIVTMTTTGYGDMSPETAFGQLMGSVCCLVGTLVIALPVPILEMKMKLVQKKTTNEENNDGEQSPEQEAVV</sequence>
<proteinExistence type="predicted"/>
<keyword evidence="6 9" id="KW-0472">Membrane</keyword>
<evidence type="ECO:0000259" key="10">
    <source>
        <dbReference type="Pfam" id="PF07885"/>
    </source>
</evidence>
<keyword evidence="2" id="KW-0813">Transport</keyword>
<evidence type="ECO:0000256" key="7">
    <source>
        <dbReference type="ARBA" id="ARBA00023303"/>
    </source>
</evidence>
<evidence type="ECO:0000256" key="8">
    <source>
        <dbReference type="SAM" id="MobiDB-lite"/>
    </source>
</evidence>
<feature type="region of interest" description="Disordered" evidence="8">
    <location>
        <begin position="55"/>
        <end position="74"/>
    </location>
</feature>
<dbReference type="Gene3D" id="1.10.287.70">
    <property type="match status" value="1"/>
</dbReference>
<evidence type="ECO:0000256" key="1">
    <source>
        <dbReference type="ARBA" id="ARBA00004141"/>
    </source>
</evidence>
<dbReference type="Proteomes" id="UP001163046">
    <property type="component" value="Unassembled WGS sequence"/>
</dbReference>
<evidence type="ECO:0000313" key="12">
    <source>
        <dbReference type="Proteomes" id="UP001163046"/>
    </source>
</evidence>
<comment type="subcellular location">
    <subcellularLocation>
        <location evidence="1">Membrane</location>
        <topology evidence="1">Multi-pass membrane protein</topology>
    </subcellularLocation>
</comment>
<evidence type="ECO:0000313" key="11">
    <source>
        <dbReference type="EMBL" id="KAJ7386449.1"/>
    </source>
</evidence>
<dbReference type="AlphaFoldDB" id="A0A9W9ZSQ8"/>
<dbReference type="EMBL" id="MU825876">
    <property type="protein sequence ID" value="KAJ7386449.1"/>
    <property type="molecule type" value="Genomic_DNA"/>
</dbReference>
<name>A0A9W9ZSQ8_9CNID</name>
<organism evidence="11 12">
    <name type="scientific">Desmophyllum pertusum</name>
    <dbReference type="NCBI Taxonomy" id="174260"/>
    <lineage>
        <taxon>Eukaryota</taxon>
        <taxon>Metazoa</taxon>
        <taxon>Cnidaria</taxon>
        <taxon>Anthozoa</taxon>
        <taxon>Hexacorallia</taxon>
        <taxon>Scleractinia</taxon>
        <taxon>Caryophylliina</taxon>
        <taxon>Caryophylliidae</taxon>
        <taxon>Desmophyllum</taxon>
    </lineage>
</organism>
<evidence type="ECO:0000256" key="9">
    <source>
        <dbReference type="SAM" id="Phobius"/>
    </source>
</evidence>
<dbReference type="InterPro" id="IPR013099">
    <property type="entry name" value="K_chnl_dom"/>
</dbReference>
<keyword evidence="4 9" id="KW-1133">Transmembrane helix</keyword>
<keyword evidence="3 9" id="KW-0812">Transmembrane</keyword>
<keyword evidence="12" id="KW-1185">Reference proteome</keyword>
<dbReference type="GO" id="GO:0008076">
    <property type="term" value="C:voltage-gated potassium channel complex"/>
    <property type="evidence" value="ECO:0007669"/>
    <property type="project" value="InterPro"/>
</dbReference>
<dbReference type="Pfam" id="PF07885">
    <property type="entry name" value="Ion_trans_2"/>
    <property type="match status" value="1"/>
</dbReference>
<accession>A0A9W9ZSQ8</accession>
<protein>
    <submittedName>
        <fullName evidence="11">Potassium voltage-gated channel protein egl-36</fullName>
    </submittedName>
</protein>
<evidence type="ECO:0000256" key="5">
    <source>
        <dbReference type="ARBA" id="ARBA00023065"/>
    </source>
</evidence>
<keyword evidence="5" id="KW-0406">Ion transport</keyword>
<evidence type="ECO:0000256" key="3">
    <source>
        <dbReference type="ARBA" id="ARBA00022692"/>
    </source>
</evidence>
<dbReference type="InterPro" id="IPR028325">
    <property type="entry name" value="VG_K_chnl"/>
</dbReference>
<dbReference type="OrthoDB" id="10025005at2759"/>
<gene>
    <name evidence="11" type="primary">EGL36</name>
    <name evidence="11" type="ORF">OS493_008578</name>
</gene>
<dbReference type="SUPFAM" id="SSF81324">
    <property type="entry name" value="Voltage-gated potassium channels"/>
    <property type="match status" value="1"/>
</dbReference>
<keyword evidence="7" id="KW-0407">Ion channel</keyword>
<dbReference type="GO" id="GO:0005249">
    <property type="term" value="F:voltage-gated potassium channel activity"/>
    <property type="evidence" value="ECO:0007669"/>
    <property type="project" value="InterPro"/>
</dbReference>
<reference evidence="11" key="1">
    <citation type="submission" date="2023-01" db="EMBL/GenBank/DDBJ databases">
        <title>Genome assembly of the deep-sea coral Lophelia pertusa.</title>
        <authorList>
            <person name="Herrera S."/>
            <person name="Cordes E."/>
        </authorList>
    </citation>
    <scope>NUCLEOTIDE SEQUENCE</scope>
    <source>
        <strain evidence="11">USNM1676648</strain>
        <tissue evidence="11">Polyp</tissue>
    </source>
</reference>
<dbReference type="PANTHER" id="PTHR11537">
    <property type="entry name" value="VOLTAGE-GATED POTASSIUM CHANNEL"/>
    <property type="match status" value="1"/>
</dbReference>
<feature type="transmembrane region" description="Helical" evidence="9">
    <location>
        <begin position="25"/>
        <end position="45"/>
    </location>
</feature>
<dbReference type="GO" id="GO:0001508">
    <property type="term" value="P:action potential"/>
    <property type="evidence" value="ECO:0007669"/>
    <property type="project" value="TreeGrafter"/>
</dbReference>
<evidence type="ECO:0000256" key="4">
    <source>
        <dbReference type="ARBA" id="ARBA00022989"/>
    </source>
</evidence>
<evidence type="ECO:0000256" key="6">
    <source>
        <dbReference type="ARBA" id="ARBA00023136"/>
    </source>
</evidence>
<feature type="domain" description="Potassium channel" evidence="10">
    <location>
        <begin position="1"/>
        <end position="42"/>
    </location>
</feature>